<evidence type="ECO:0000256" key="1">
    <source>
        <dbReference type="ARBA" id="ARBA00023125"/>
    </source>
</evidence>
<feature type="modified residue" description="4-aspartylphosphate" evidence="2">
    <location>
        <position position="52"/>
    </location>
</feature>
<keyword evidence="1 3" id="KW-0238">DNA-binding</keyword>
<evidence type="ECO:0000259" key="5">
    <source>
        <dbReference type="PROSITE" id="PS51755"/>
    </source>
</evidence>
<evidence type="ECO:0000256" key="2">
    <source>
        <dbReference type="PROSITE-ProRule" id="PRU00169"/>
    </source>
</evidence>
<evidence type="ECO:0000313" key="7">
    <source>
        <dbReference type="Proteomes" id="UP001521137"/>
    </source>
</evidence>
<reference evidence="6 7" key="1">
    <citation type="submission" date="2022-01" db="EMBL/GenBank/DDBJ databases">
        <title>Paraglaciecola sp. G1-23.</title>
        <authorList>
            <person name="Jin M.S."/>
            <person name="Han D.M."/>
            <person name="Kim H.M."/>
            <person name="Jeon C.O."/>
        </authorList>
    </citation>
    <scope>NUCLEOTIDE SEQUENCE [LARGE SCALE GENOMIC DNA]</scope>
    <source>
        <strain evidence="6 7">G1-23</strain>
    </source>
</reference>
<dbReference type="RefSeq" id="WP_235314431.1">
    <property type="nucleotide sequence ID" value="NZ_JAKGAS010000018.1"/>
</dbReference>
<sequence length="230" mass="26063">MNTVLIVEDETHIRRMISIALKAEGFKTKESSNVQDGLVLALKEKPELIILDLGLPDGDGKEILERVRQTSSVPILILSARHSENDKVELLMAGANDYVSKPFSIKELIARIRVLLRDITPVIPEAERIRKFQDLNLDMNSGVLIFGKTHVSLTPKELLLMDILTREVGVFINQTVLMRTIWGNYNSEDTHYIRILVSHLRKKLSSLSTDQFSIETSAGHGYRFVFNHSE</sequence>
<feature type="domain" description="Response regulatory" evidence="4">
    <location>
        <begin position="3"/>
        <end position="116"/>
    </location>
</feature>
<dbReference type="PROSITE" id="PS51755">
    <property type="entry name" value="OMPR_PHOB"/>
    <property type="match status" value="1"/>
</dbReference>
<dbReference type="InterPro" id="IPR001789">
    <property type="entry name" value="Sig_transdc_resp-reg_receiver"/>
</dbReference>
<dbReference type="Gene3D" id="6.10.250.690">
    <property type="match status" value="1"/>
</dbReference>
<evidence type="ECO:0000256" key="3">
    <source>
        <dbReference type="PROSITE-ProRule" id="PRU01091"/>
    </source>
</evidence>
<dbReference type="InterPro" id="IPR001867">
    <property type="entry name" value="OmpR/PhoB-type_DNA-bd"/>
</dbReference>
<dbReference type="PANTHER" id="PTHR48111">
    <property type="entry name" value="REGULATOR OF RPOS"/>
    <property type="match status" value="1"/>
</dbReference>
<evidence type="ECO:0000259" key="4">
    <source>
        <dbReference type="PROSITE" id="PS50110"/>
    </source>
</evidence>
<keyword evidence="2" id="KW-0597">Phosphoprotein</keyword>
<dbReference type="SMART" id="SM00448">
    <property type="entry name" value="REC"/>
    <property type="match status" value="1"/>
</dbReference>
<dbReference type="PROSITE" id="PS50110">
    <property type="entry name" value="RESPONSE_REGULATORY"/>
    <property type="match status" value="1"/>
</dbReference>
<dbReference type="SMART" id="SM00862">
    <property type="entry name" value="Trans_reg_C"/>
    <property type="match status" value="1"/>
</dbReference>
<gene>
    <name evidence="6" type="ORF">L0668_19630</name>
</gene>
<dbReference type="Pfam" id="PF00486">
    <property type="entry name" value="Trans_reg_C"/>
    <property type="match status" value="1"/>
</dbReference>
<evidence type="ECO:0000313" key="6">
    <source>
        <dbReference type="EMBL" id="MCF2950329.1"/>
    </source>
</evidence>
<keyword evidence="7" id="KW-1185">Reference proteome</keyword>
<comment type="caution">
    <text evidence="6">The sequence shown here is derived from an EMBL/GenBank/DDBJ whole genome shotgun (WGS) entry which is preliminary data.</text>
</comment>
<accession>A0ABS9DC65</accession>
<dbReference type="EMBL" id="JAKGAS010000018">
    <property type="protein sequence ID" value="MCF2950329.1"/>
    <property type="molecule type" value="Genomic_DNA"/>
</dbReference>
<dbReference type="Proteomes" id="UP001521137">
    <property type="component" value="Unassembled WGS sequence"/>
</dbReference>
<dbReference type="InterPro" id="IPR039420">
    <property type="entry name" value="WalR-like"/>
</dbReference>
<dbReference type="InterPro" id="IPR036388">
    <property type="entry name" value="WH-like_DNA-bd_sf"/>
</dbReference>
<dbReference type="Pfam" id="PF00072">
    <property type="entry name" value="Response_reg"/>
    <property type="match status" value="1"/>
</dbReference>
<dbReference type="InterPro" id="IPR011006">
    <property type="entry name" value="CheY-like_superfamily"/>
</dbReference>
<dbReference type="PANTHER" id="PTHR48111:SF50">
    <property type="entry name" value="KDP OPERON TRANSCRIPTIONAL REGULATORY PROTEIN KDPE"/>
    <property type="match status" value="1"/>
</dbReference>
<protein>
    <submittedName>
        <fullName evidence="6">Response regulator</fullName>
    </submittedName>
</protein>
<dbReference type="Gene3D" id="1.10.10.10">
    <property type="entry name" value="Winged helix-like DNA-binding domain superfamily/Winged helix DNA-binding domain"/>
    <property type="match status" value="1"/>
</dbReference>
<feature type="DNA-binding region" description="OmpR/PhoB-type" evidence="3">
    <location>
        <begin position="127"/>
        <end position="226"/>
    </location>
</feature>
<name>A0ABS9DC65_9ALTE</name>
<dbReference type="SUPFAM" id="SSF52172">
    <property type="entry name" value="CheY-like"/>
    <property type="match status" value="1"/>
</dbReference>
<organism evidence="6 7">
    <name type="scientific">Paraglaciecola algarum</name>
    <dbReference type="NCBI Taxonomy" id="3050085"/>
    <lineage>
        <taxon>Bacteria</taxon>
        <taxon>Pseudomonadati</taxon>
        <taxon>Pseudomonadota</taxon>
        <taxon>Gammaproteobacteria</taxon>
        <taxon>Alteromonadales</taxon>
        <taxon>Alteromonadaceae</taxon>
        <taxon>Paraglaciecola</taxon>
    </lineage>
</organism>
<feature type="domain" description="OmpR/PhoB-type" evidence="5">
    <location>
        <begin position="127"/>
        <end position="226"/>
    </location>
</feature>
<dbReference type="CDD" id="cd00383">
    <property type="entry name" value="trans_reg_C"/>
    <property type="match status" value="1"/>
</dbReference>
<proteinExistence type="predicted"/>
<dbReference type="Gene3D" id="3.40.50.2300">
    <property type="match status" value="1"/>
</dbReference>